<organism evidence="14">
    <name type="scientific">Candidatus Kentrum sp. FW</name>
    <dbReference type="NCBI Taxonomy" id="2126338"/>
    <lineage>
        <taxon>Bacteria</taxon>
        <taxon>Pseudomonadati</taxon>
        <taxon>Pseudomonadota</taxon>
        <taxon>Gammaproteobacteria</taxon>
        <taxon>Candidatus Kentrum</taxon>
    </lineage>
</organism>
<evidence type="ECO:0000256" key="9">
    <source>
        <dbReference type="ARBA" id="ARBA00023237"/>
    </source>
</evidence>
<evidence type="ECO:0000256" key="11">
    <source>
        <dbReference type="RuleBase" id="RU003357"/>
    </source>
</evidence>
<dbReference type="PROSITE" id="PS52016">
    <property type="entry name" value="TONB_DEPENDENT_REC_3"/>
    <property type="match status" value="1"/>
</dbReference>
<dbReference type="InterPro" id="IPR037066">
    <property type="entry name" value="Plug_dom_sf"/>
</dbReference>
<dbReference type="EMBL" id="CAADEW010000001">
    <property type="protein sequence ID" value="VFJ42313.1"/>
    <property type="molecule type" value="Genomic_DNA"/>
</dbReference>
<dbReference type="InterPro" id="IPR036942">
    <property type="entry name" value="Beta-barrel_TonB_sf"/>
</dbReference>
<protein>
    <submittedName>
        <fullName evidence="14">Vitamin B12 transporter</fullName>
    </submittedName>
</protein>
<dbReference type="AlphaFoldDB" id="A0A450RT45"/>
<dbReference type="Gene3D" id="2.40.170.20">
    <property type="entry name" value="TonB-dependent receptor, beta-barrel domain"/>
    <property type="match status" value="1"/>
</dbReference>
<dbReference type="SUPFAM" id="SSF56935">
    <property type="entry name" value="Porins"/>
    <property type="match status" value="1"/>
</dbReference>
<evidence type="ECO:0000256" key="7">
    <source>
        <dbReference type="ARBA" id="ARBA00023077"/>
    </source>
</evidence>
<evidence type="ECO:0000256" key="4">
    <source>
        <dbReference type="ARBA" id="ARBA00022692"/>
    </source>
</evidence>
<evidence type="ECO:0000256" key="2">
    <source>
        <dbReference type="ARBA" id="ARBA00022448"/>
    </source>
</evidence>
<proteinExistence type="inferred from homology"/>
<keyword evidence="3 10" id="KW-1134">Transmembrane beta strand</keyword>
<dbReference type="CDD" id="cd01347">
    <property type="entry name" value="ligand_gated_channel"/>
    <property type="match status" value="1"/>
</dbReference>
<evidence type="ECO:0000259" key="12">
    <source>
        <dbReference type="Pfam" id="PF00593"/>
    </source>
</evidence>
<keyword evidence="4 10" id="KW-0812">Transmembrane</keyword>
<keyword evidence="8 10" id="KW-0472">Membrane</keyword>
<evidence type="ECO:0000256" key="5">
    <source>
        <dbReference type="ARBA" id="ARBA00022729"/>
    </source>
</evidence>
<sequence length="623" mass="68909">MKKYSMAIPLLLLLLPWGAPFVFATELDPIIVTATRTPRAPANTLAPVTVLTRFDIEEAQTDSVPELLAGLPGIDMTRNGGPGTTASIYMRGTNSGHVLVLVNGRKMGSATLGTFPWENLPVSQIERIEIVRGPRSGLYGSEAIGGVVQIFTRERMEGLNVDMELGSGSWDSRRAAFAVSGGGKNTNASFTLAHYRTHGYNVKQHSNASSALNDPDDDGHRNLSLSLKLGHTFANGIQVEGDFFRARTRSEFDATSTRATSDNTESVQQSLGLKATGAPSERWKLTVAGGLSRDDSKTFTLKDLDDIFNTHRRSASIQNDFRIITDHTFTLGADYLEEQISGTSAYAVSERYDRALFTQYQGSYGRIDWVAGLRAGENEQFGNHLTGNLEFGHRLSEEVRILAGYGTAFKAPTFNDLYYPATAYGAGNPNLQPEESESYEVGLERRDNHSNWSARAFHTKIKGLIDWTPSANNPWFWTPTNVGRALIRGVEIEANTTIGRFDLGGAFTWMDPENETDQTLLARRARTTFKGSLGYRFARIPAHLTGTLLLQSARYNDAKNEHRVPGYGTINLAATYDISDAWEARLVANNLFNRRYKTAMATATPYDAPGRYVFFSLIWRYSR</sequence>
<comment type="subcellular location">
    <subcellularLocation>
        <location evidence="1 10">Cell outer membrane</location>
        <topology evidence="1 10">Multi-pass membrane protein</topology>
    </subcellularLocation>
</comment>
<dbReference type="Pfam" id="PF07715">
    <property type="entry name" value="Plug"/>
    <property type="match status" value="1"/>
</dbReference>
<keyword evidence="9 10" id="KW-0998">Cell outer membrane</keyword>
<evidence type="ECO:0000256" key="6">
    <source>
        <dbReference type="ARBA" id="ARBA00023065"/>
    </source>
</evidence>
<name>A0A450RT45_9GAMM</name>
<feature type="domain" description="TonB-dependent receptor plug" evidence="13">
    <location>
        <begin position="43"/>
        <end position="147"/>
    </location>
</feature>
<evidence type="ECO:0000256" key="8">
    <source>
        <dbReference type="ARBA" id="ARBA00023136"/>
    </source>
</evidence>
<dbReference type="InterPro" id="IPR000531">
    <property type="entry name" value="Beta-barrel_TonB"/>
</dbReference>
<dbReference type="PANTHER" id="PTHR30069:SF53">
    <property type="entry name" value="COLICIN I RECEPTOR-RELATED"/>
    <property type="match status" value="1"/>
</dbReference>
<evidence type="ECO:0000313" key="14">
    <source>
        <dbReference type="EMBL" id="VFJ42313.1"/>
    </source>
</evidence>
<evidence type="ECO:0000256" key="3">
    <source>
        <dbReference type="ARBA" id="ARBA00022452"/>
    </source>
</evidence>
<evidence type="ECO:0000256" key="1">
    <source>
        <dbReference type="ARBA" id="ARBA00004571"/>
    </source>
</evidence>
<dbReference type="InterPro" id="IPR039426">
    <property type="entry name" value="TonB-dep_rcpt-like"/>
</dbReference>
<reference evidence="14" key="1">
    <citation type="submission" date="2019-02" db="EMBL/GenBank/DDBJ databases">
        <authorList>
            <person name="Gruber-Vodicka R. H."/>
            <person name="Seah K. B. B."/>
        </authorList>
    </citation>
    <scope>NUCLEOTIDE SEQUENCE</scope>
    <source>
        <strain evidence="14">BECK_BZ15</strain>
    </source>
</reference>
<evidence type="ECO:0000259" key="13">
    <source>
        <dbReference type="Pfam" id="PF07715"/>
    </source>
</evidence>
<dbReference type="GO" id="GO:0009279">
    <property type="term" value="C:cell outer membrane"/>
    <property type="evidence" value="ECO:0007669"/>
    <property type="project" value="UniProtKB-SubCell"/>
</dbReference>
<comment type="similarity">
    <text evidence="10 11">Belongs to the TonB-dependent receptor family.</text>
</comment>
<gene>
    <name evidence="14" type="ORF">BECKFW1821A_GA0114235_100173</name>
</gene>
<dbReference type="Pfam" id="PF00593">
    <property type="entry name" value="TonB_dep_Rec_b-barrel"/>
    <property type="match status" value="1"/>
</dbReference>
<dbReference type="GO" id="GO:0015889">
    <property type="term" value="P:cobalamin transport"/>
    <property type="evidence" value="ECO:0007669"/>
    <property type="project" value="TreeGrafter"/>
</dbReference>
<keyword evidence="5" id="KW-0732">Signal</keyword>
<accession>A0A450RT45</accession>
<dbReference type="Gene3D" id="2.170.130.10">
    <property type="entry name" value="TonB-dependent receptor, plug domain"/>
    <property type="match status" value="1"/>
</dbReference>
<feature type="domain" description="TonB-dependent receptor-like beta-barrel" evidence="12">
    <location>
        <begin position="205"/>
        <end position="591"/>
    </location>
</feature>
<dbReference type="InterPro" id="IPR012910">
    <property type="entry name" value="Plug_dom"/>
</dbReference>
<keyword evidence="7 11" id="KW-0798">TonB box</keyword>
<keyword evidence="2 10" id="KW-0813">Transport</keyword>
<keyword evidence="6" id="KW-0406">Ion transport</keyword>
<dbReference type="GO" id="GO:0006811">
    <property type="term" value="P:monoatomic ion transport"/>
    <property type="evidence" value="ECO:0007669"/>
    <property type="project" value="UniProtKB-KW"/>
</dbReference>
<dbReference type="PANTHER" id="PTHR30069">
    <property type="entry name" value="TONB-DEPENDENT OUTER MEMBRANE RECEPTOR"/>
    <property type="match status" value="1"/>
</dbReference>
<evidence type="ECO:0000256" key="10">
    <source>
        <dbReference type="PROSITE-ProRule" id="PRU01360"/>
    </source>
</evidence>